<dbReference type="Pfam" id="PF01432">
    <property type="entry name" value="Peptidase_M3"/>
    <property type="match status" value="1"/>
</dbReference>
<evidence type="ECO:0000256" key="2">
    <source>
        <dbReference type="ARBA" id="ARBA00022723"/>
    </source>
</evidence>
<dbReference type="Gene3D" id="1.20.140.70">
    <property type="entry name" value="Oligopeptidase f, N-terminal domain"/>
    <property type="match status" value="1"/>
</dbReference>
<feature type="domain" description="Oligopeptidase F N-terminal" evidence="8">
    <location>
        <begin position="117"/>
        <end position="183"/>
    </location>
</feature>
<dbReference type="KEGG" id="auh:AWM75_05525"/>
<dbReference type="SUPFAM" id="SSF55486">
    <property type="entry name" value="Metalloproteases ('zincins'), catalytic domain"/>
    <property type="match status" value="1"/>
</dbReference>
<dbReference type="InterPro" id="IPR034009">
    <property type="entry name" value="M3B_PepF_4"/>
</dbReference>
<comment type="similarity">
    <text evidence="6">Belongs to the peptidase M3B family.</text>
</comment>
<evidence type="ECO:0000256" key="5">
    <source>
        <dbReference type="ARBA" id="ARBA00023049"/>
    </source>
</evidence>
<dbReference type="EMBL" id="CP014163">
    <property type="protein sequence ID" value="AMB99487.1"/>
    <property type="molecule type" value="Genomic_DNA"/>
</dbReference>
<dbReference type="Pfam" id="PF08439">
    <property type="entry name" value="Peptidase_M3_N"/>
    <property type="match status" value="1"/>
</dbReference>
<keyword evidence="4 6" id="KW-0862">Zinc</keyword>
<evidence type="ECO:0000256" key="4">
    <source>
        <dbReference type="ARBA" id="ARBA00022833"/>
    </source>
</evidence>
<feature type="domain" description="Peptidase M3A/M3B catalytic" evidence="7">
    <location>
        <begin position="204"/>
        <end position="584"/>
    </location>
</feature>
<protein>
    <recommendedName>
        <fullName evidence="6">Oligopeptidase F</fullName>
        <ecNumber evidence="6">3.4.24.-</ecNumber>
    </recommendedName>
</protein>
<dbReference type="Gene3D" id="1.10.1370.20">
    <property type="entry name" value="Oligoendopeptidase f, C-terminal domain"/>
    <property type="match status" value="1"/>
</dbReference>
<dbReference type="InterPro" id="IPR042088">
    <property type="entry name" value="OligoPept_F_C"/>
</dbReference>
<dbReference type="InterPro" id="IPR013647">
    <property type="entry name" value="OligopepF_N_dom"/>
</dbReference>
<dbReference type="InterPro" id="IPR004438">
    <property type="entry name" value="Peptidase_M3B"/>
</dbReference>
<dbReference type="RefSeq" id="WP_067979321.1">
    <property type="nucleotide sequence ID" value="NZ_CP014163.1"/>
</dbReference>
<dbReference type="AlphaFoldDB" id="A0A0X8FMQ1"/>
<proteinExistence type="inferred from homology"/>
<dbReference type="STRING" id="128944.AWM75_05525"/>
<dbReference type="NCBIfam" id="TIGR00181">
    <property type="entry name" value="pepF"/>
    <property type="match status" value="1"/>
</dbReference>
<evidence type="ECO:0000313" key="10">
    <source>
        <dbReference type="Proteomes" id="UP000062260"/>
    </source>
</evidence>
<evidence type="ECO:0000259" key="7">
    <source>
        <dbReference type="Pfam" id="PF01432"/>
    </source>
</evidence>
<dbReference type="Proteomes" id="UP000062260">
    <property type="component" value="Chromosome"/>
</dbReference>
<dbReference type="CDD" id="cd09609">
    <property type="entry name" value="M3B_PepF"/>
    <property type="match status" value="1"/>
</dbReference>
<reference evidence="9 10" key="1">
    <citation type="journal article" date="2016" name="Genome Announc.">
        <title>Complete Genome Sequences of Aerococcus christensenii CCUG 28831T, Aerococcus sanguinicola CCUG 43001T, Aerococcus urinae CCUG 36881T, Aerococcus urinaeequi CCUG 28094T, Aerococcus urinaehominis CCUG 42038 BT, and Aerococcus viridans CCUG 4311T.</title>
        <authorList>
            <person name="Carkaci D."/>
            <person name="Dargis R."/>
            <person name="Nielsen X.C."/>
            <person name="Skovgaard O."/>
            <person name="Fuursted K."/>
            <person name="Christensen J.J."/>
        </authorList>
    </citation>
    <scope>NUCLEOTIDE SEQUENCE [LARGE SCALE GENOMIC DNA]</scope>
    <source>
        <strain evidence="9 10">CCUG42038B</strain>
    </source>
</reference>
<evidence type="ECO:0000313" key="9">
    <source>
        <dbReference type="EMBL" id="AMB99487.1"/>
    </source>
</evidence>
<keyword evidence="1 6" id="KW-0645">Protease</keyword>
<organism evidence="9 10">
    <name type="scientific">Aerococcus urinaehominis</name>
    <dbReference type="NCBI Taxonomy" id="128944"/>
    <lineage>
        <taxon>Bacteria</taxon>
        <taxon>Bacillati</taxon>
        <taxon>Bacillota</taxon>
        <taxon>Bacilli</taxon>
        <taxon>Lactobacillales</taxon>
        <taxon>Aerococcaceae</taxon>
        <taxon>Aerococcus</taxon>
    </lineage>
</organism>
<name>A0A0X8FMQ1_9LACT</name>
<keyword evidence="5 6" id="KW-0482">Metalloprotease</keyword>
<gene>
    <name evidence="9" type="ORF">AWM75_05525</name>
</gene>
<keyword evidence="10" id="KW-1185">Reference proteome</keyword>
<dbReference type="EC" id="3.4.24.-" evidence="6"/>
<evidence type="ECO:0000256" key="1">
    <source>
        <dbReference type="ARBA" id="ARBA00022670"/>
    </source>
</evidence>
<dbReference type="InterPro" id="IPR001567">
    <property type="entry name" value="Pept_M3A_M3B_dom"/>
</dbReference>
<accession>A0A0X8FMQ1</accession>
<dbReference type="GO" id="GO:0046872">
    <property type="term" value="F:metal ion binding"/>
    <property type="evidence" value="ECO:0007669"/>
    <property type="project" value="UniProtKB-UniRule"/>
</dbReference>
<evidence type="ECO:0000259" key="8">
    <source>
        <dbReference type="Pfam" id="PF08439"/>
    </source>
</evidence>
<keyword evidence="2 6" id="KW-0479">Metal-binding</keyword>
<keyword evidence="3 6" id="KW-0378">Hydrolase</keyword>
<dbReference type="GO" id="GO:0006508">
    <property type="term" value="P:proteolysis"/>
    <property type="evidence" value="ECO:0007669"/>
    <property type="project" value="UniProtKB-KW"/>
</dbReference>
<dbReference type="GO" id="GO:0004222">
    <property type="term" value="F:metalloendopeptidase activity"/>
    <property type="evidence" value="ECO:0007669"/>
    <property type="project" value="UniProtKB-UniRule"/>
</dbReference>
<evidence type="ECO:0000256" key="3">
    <source>
        <dbReference type="ARBA" id="ARBA00022801"/>
    </source>
</evidence>
<sequence>MSNESVVKSRDQVNPAAKWDLTAIFPTQAAYEQALDQIQVDVNDFTESYKGRLNQLDLLSQAIYSRSDLAVQVSQLSHYALLPVEVDRTDSQAALRLGKLEAILNQLTSDLLWFEAELLDLPQNLLDQLAQSQPDLEDFCRQLTKKRQRYLGKDLESALVDLAPANQQFYNIYNEAKLADLDFPDFTVNGKTYPLSFVLYEDKYMYDEDTEVRRTAYQVFSDQLAKYQHSFAATYYGHLLQEKAQAKLRGFDSTIDYLLDSQDVDRELYNRQIDVIMEKLAPVMQKYISHLKAVRGLDKMTYADLKISLDPDFSKQITFPESEAYIKGATAVLGADYYSKLAMAYQDNWVDYAQNKGKSTGGFCTSVAGVHPYILMSWTNQLSDLYTLIHELGHAGQMITAEEHNLYLTSEPSLYLIEAPSTFNELLLTAYLEDQAEDTRSKRFALASMIANTYFHNFVTHLLEAAYQREVYREIDKGEAVTAEKLSELKEQVLKQFWGSAVDLEPASQLTWMRQPHYYMGLYPYTYSAGLTIATQAFLNIRAGQVGAVEKWLAFLTTGAMDPVRAADIAGVDITTEAALENTIAFLDRTVDQIIAYSQDLSAS</sequence>
<dbReference type="OrthoDB" id="9766487at2"/>
<comment type="function">
    <text evidence="6">Has oligopeptidase activity and degrades a variety of small bioactive peptides.</text>
</comment>
<reference evidence="10" key="2">
    <citation type="submission" date="2016-01" db="EMBL/GenBank/DDBJ databases">
        <title>Six Aerococcus type strain genome sequencing and assembly using PacBio and Illumina Hiseq.</title>
        <authorList>
            <person name="Carkaci D."/>
            <person name="Dargis R."/>
            <person name="Nielsen X.C."/>
            <person name="Skovgaard O."/>
            <person name="Fuursted K."/>
            <person name="Christensen J.J."/>
        </authorList>
    </citation>
    <scope>NUCLEOTIDE SEQUENCE [LARGE SCALE GENOMIC DNA]</scope>
    <source>
        <strain evidence="10">CCUG42038B</strain>
    </source>
</reference>
<evidence type="ECO:0000256" key="6">
    <source>
        <dbReference type="RuleBase" id="RU368091"/>
    </source>
</evidence>
<comment type="cofactor">
    <cofactor evidence="6">
        <name>Zn(2+)</name>
        <dbReference type="ChEBI" id="CHEBI:29105"/>
    </cofactor>
    <text evidence="6">Binds 1 zinc ion.</text>
</comment>